<sequence>MVPTVANNPFSQWNDSLSNQLDFISPPAAHCILSPLGSLGIISNFELFKILFFSRFHFLIAKEQNWEARLS</sequence>
<accession>A0ACB9JRC2</accession>
<proteinExistence type="predicted"/>
<organism evidence="1 2">
    <name type="scientific">Smallanthus sonchifolius</name>
    <dbReference type="NCBI Taxonomy" id="185202"/>
    <lineage>
        <taxon>Eukaryota</taxon>
        <taxon>Viridiplantae</taxon>
        <taxon>Streptophyta</taxon>
        <taxon>Embryophyta</taxon>
        <taxon>Tracheophyta</taxon>
        <taxon>Spermatophyta</taxon>
        <taxon>Magnoliopsida</taxon>
        <taxon>eudicotyledons</taxon>
        <taxon>Gunneridae</taxon>
        <taxon>Pentapetalae</taxon>
        <taxon>asterids</taxon>
        <taxon>campanulids</taxon>
        <taxon>Asterales</taxon>
        <taxon>Asteraceae</taxon>
        <taxon>Asteroideae</taxon>
        <taxon>Heliantheae alliance</taxon>
        <taxon>Millerieae</taxon>
        <taxon>Smallanthus</taxon>
    </lineage>
</organism>
<protein>
    <submittedName>
        <fullName evidence="1">Uncharacterized protein</fullName>
    </submittedName>
</protein>
<dbReference type="Proteomes" id="UP001056120">
    <property type="component" value="Linkage Group LG03"/>
</dbReference>
<evidence type="ECO:0000313" key="2">
    <source>
        <dbReference type="Proteomes" id="UP001056120"/>
    </source>
</evidence>
<name>A0ACB9JRC2_9ASTR</name>
<reference evidence="2" key="1">
    <citation type="journal article" date="2022" name="Mol. Ecol. Resour.">
        <title>The genomes of chicory, endive, great burdock and yacon provide insights into Asteraceae palaeo-polyploidization history and plant inulin production.</title>
        <authorList>
            <person name="Fan W."/>
            <person name="Wang S."/>
            <person name="Wang H."/>
            <person name="Wang A."/>
            <person name="Jiang F."/>
            <person name="Liu H."/>
            <person name="Zhao H."/>
            <person name="Xu D."/>
            <person name="Zhang Y."/>
        </authorList>
    </citation>
    <scope>NUCLEOTIDE SEQUENCE [LARGE SCALE GENOMIC DNA]</scope>
    <source>
        <strain evidence="2">cv. Yunnan</strain>
    </source>
</reference>
<dbReference type="EMBL" id="CM042020">
    <property type="protein sequence ID" value="KAI3822579.1"/>
    <property type="molecule type" value="Genomic_DNA"/>
</dbReference>
<gene>
    <name evidence="1" type="ORF">L1987_10172</name>
</gene>
<comment type="caution">
    <text evidence="1">The sequence shown here is derived from an EMBL/GenBank/DDBJ whole genome shotgun (WGS) entry which is preliminary data.</text>
</comment>
<evidence type="ECO:0000313" key="1">
    <source>
        <dbReference type="EMBL" id="KAI3822579.1"/>
    </source>
</evidence>
<keyword evidence="2" id="KW-1185">Reference proteome</keyword>
<reference evidence="1 2" key="2">
    <citation type="journal article" date="2022" name="Mol. Ecol. Resour.">
        <title>The genomes of chicory, endive, great burdock and yacon provide insights into Asteraceae paleo-polyploidization history and plant inulin production.</title>
        <authorList>
            <person name="Fan W."/>
            <person name="Wang S."/>
            <person name="Wang H."/>
            <person name="Wang A."/>
            <person name="Jiang F."/>
            <person name="Liu H."/>
            <person name="Zhao H."/>
            <person name="Xu D."/>
            <person name="Zhang Y."/>
        </authorList>
    </citation>
    <scope>NUCLEOTIDE SEQUENCE [LARGE SCALE GENOMIC DNA]</scope>
    <source>
        <strain evidence="2">cv. Yunnan</strain>
        <tissue evidence="1">Leaves</tissue>
    </source>
</reference>